<dbReference type="AlphaFoldDB" id="A0A2B4S5Y0"/>
<protein>
    <submittedName>
        <fullName evidence="10">Uromodulin</fullName>
    </submittedName>
</protein>
<dbReference type="InterPro" id="IPR018097">
    <property type="entry name" value="EGF_Ca-bd_CS"/>
</dbReference>
<dbReference type="Proteomes" id="UP000225706">
    <property type="component" value="Unassembled WGS sequence"/>
</dbReference>
<dbReference type="GO" id="GO:0005509">
    <property type="term" value="F:calcium ion binding"/>
    <property type="evidence" value="ECO:0007669"/>
    <property type="project" value="InterPro"/>
</dbReference>
<dbReference type="FunFam" id="2.10.25.10:FF:000038">
    <property type="entry name" value="Fibrillin 2"/>
    <property type="match status" value="1"/>
</dbReference>
<evidence type="ECO:0000256" key="8">
    <source>
        <dbReference type="PROSITE-ProRule" id="PRU00076"/>
    </source>
</evidence>
<proteinExistence type="predicted"/>
<dbReference type="CDD" id="cd00054">
    <property type="entry name" value="EGF_CA"/>
    <property type="match status" value="1"/>
</dbReference>
<dbReference type="SUPFAM" id="SSF57196">
    <property type="entry name" value="EGF/Laminin"/>
    <property type="match status" value="1"/>
</dbReference>
<evidence type="ECO:0000259" key="9">
    <source>
        <dbReference type="PROSITE" id="PS50026"/>
    </source>
</evidence>
<evidence type="ECO:0000256" key="5">
    <source>
        <dbReference type="ARBA" id="ARBA00022737"/>
    </source>
</evidence>
<dbReference type="Gene3D" id="3.30.750.130">
    <property type="match status" value="1"/>
</dbReference>
<dbReference type="InterPro" id="IPR057774">
    <property type="entry name" value="D8C_UMOD/GP2/OIT3-like"/>
</dbReference>
<gene>
    <name evidence="10" type="primary">UMOD</name>
    <name evidence="10" type="ORF">AWC38_SpisGene9234</name>
</gene>
<evidence type="ECO:0000313" key="10">
    <source>
        <dbReference type="EMBL" id="PFX26094.1"/>
    </source>
</evidence>
<evidence type="ECO:0000256" key="6">
    <source>
        <dbReference type="ARBA" id="ARBA00023119"/>
    </source>
</evidence>
<dbReference type="Gene3D" id="2.10.25.10">
    <property type="entry name" value="Laminin"/>
    <property type="match status" value="1"/>
</dbReference>
<dbReference type="InterPro" id="IPR000885">
    <property type="entry name" value="Fib_collagen_C"/>
</dbReference>
<dbReference type="InterPro" id="IPR000152">
    <property type="entry name" value="EGF-type_Asp/Asn_hydroxyl_site"/>
</dbReference>
<sequence>MCELNNRTKEARPENFLSAPGWFYIQRLNGRAPLGSIPELPALSCHEAKASEGRNTISGKYWLDPSGTGKAVLIYCDMINIDIDECSHGSHLCDANANCANTVGSYNCTCKEGYIGDGRSCQVDPCYYYNNLRHADRKNSYGTPNYPVLCDNGLAQGWYRFVGAAGTKMPTTRVPAFRCGASWSGWLDGAHPTVEDDKVQRKVCFSDRSTGCKYHKQRGMYWIFYNLGFLLLASTMKSVTANDQCRTDVNIEAPLGSIPELPALSCHEAKASEGRNTISGKYWLDPSGTGKAVLIYCDMINMVDPCYYYNNLSDANRKNSYPTPNYPVLCDNGLPQGWYRFVGAAGTNMPTTRVPAFRCGTNWSGWLDGAHPTVEDDKVQRKPTQPFLTIMGFTRQCFCLLWIQARAQAQAQTSPPLPPYLGLIKEDVTQSSLAEEF</sequence>
<comment type="caution">
    <text evidence="8">Lacks conserved residue(s) required for the propagation of feature annotation.</text>
</comment>
<evidence type="ECO:0000256" key="2">
    <source>
        <dbReference type="ARBA" id="ARBA00022525"/>
    </source>
</evidence>
<keyword evidence="11" id="KW-1185">Reference proteome</keyword>
<dbReference type="Gene3D" id="2.60.120.1000">
    <property type="match status" value="1"/>
</dbReference>
<accession>A0A2B4S5Y0</accession>
<dbReference type="PROSITE" id="PS50026">
    <property type="entry name" value="EGF_3"/>
    <property type="match status" value="1"/>
</dbReference>
<dbReference type="GO" id="GO:0005581">
    <property type="term" value="C:collagen trimer"/>
    <property type="evidence" value="ECO:0007669"/>
    <property type="project" value="UniProtKB-KW"/>
</dbReference>
<dbReference type="PROSITE" id="PS01187">
    <property type="entry name" value="EGF_CA"/>
    <property type="match status" value="1"/>
</dbReference>
<dbReference type="PROSITE" id="PS00010">
    <property type="entry name" value="ASX_HYDROXYL"/>
    <property type="match status" value="1"/>
</dbReference>
<reference evidence="11" key="1">
    <citation type="journal article" date="2017" name="bioRxiv">
        <title>Comparative analysis of the genomes of Stylophora pistillata and Acropora digitifera provides evidence for extensive differences between species of corals.</title>
        <authorList>
            <person name="Voolstra C.R."/>
            <person name="Li Y."/>
            <person name="Liew Y.J."/>
            <person name="Baumgarten S."/>
            <person name="Zoccola D."/>
            <person name="Flot J.-F."/>
            <person name="Tambutte S."/>
            <person name="Allemand D."/>
            <person name="Aranda M."/>
        </authorList>
    </citation>
    <scope>NUCLEOTIDE SEQUENCE [LARGE SCALE GENOMIC DNA]</scope>
</reference>
<dbReference type="SMART" id="SM00179">
    <property type="entry name" value="EGF_CA"/>
    <property type="match status" value="1"/>
</dbReference>
<keyword evidence="6" id="KW-0176">Collagen</keyword>
<dbReference type="InterPro" id="IPR001881">
    <property type="entry name" value="EGF-like_Ca-bd_dom"/>
</dbReference>
<evidence type="ECO:0000313" key="11">
    <source>
        <dbReference type="Proteomes" id="UP000225706"/>
    </source>
</evidence>
<dbReference type="InterPro" id="IPR024731">
    <property type="entry name" value="NELL2-like_EGF"/>
</dbReference>
<keyword evidence="7" id="KW-1015">Disulfide bond</keyword>
<keyword evidence="3 8" id="KW-0245">EGF-like domain</keyword>
<dbReference type="PANTHER" id="PTHR36191:SF4">
    <property type="entry name" value="VWFD DOMAIN-CONTAINING PROTEIN"/>
    <property type="match status" value="1"/>
</dbReference>
<organism evidence="10 11">
    <name type="scientific">Stylophora pistillata</name>
    <name type="common">Smooth cauliflower coral</name>
    <dbReference type="NCBI Taxonomy" id="50429"/>
    <lineage>
        <taxon>Eukaryota</taxon>
        <taxon>Metazoa</taxon>
        <taxon>Cnidaria</taxon>
        <taxon>Anthozoa</taxon>
        <taxon>Hexacorallia</taxon>
        <taxon>Scleractinia</taxon>
        <taxon>Astrocoeniina</taxon>
        <taxon>Pocilloporidae</taxon>
        <taxon>Stylophora</taxon>
    </lineage>
</organism>
<dbReference type="OrthoDB" id="5945227at2759"/>
<dbReference type="Pfam" id="PF01410">
    <property type="entry name" value="COLFI"/>
    <property type="match status" value="1"/>
</dbReference>
<dbReference type="PROSITE" id="PS01186">
    <property type="entry name" value="EGF_2"/>
    <property type="match status" value="1"/>
</dbReference>
<dbReference type="EMBL" id="LSMT01000134">
    <property type="protein sequence ID" value="PFX26094.1"/>
    <property type="molecule type" value="Genomic_DNA"/>
</dbReference>
<dbReference type="InterPro" id="IPR000742">
    <property type="entry name" value="EGF"/>
</dbReference>
<dbReference type="SMART" id="SM00181">
    <property type="entry name" value="EGF"/>
    <property type="match status" value="1"/>
</dbReference>
<name>A0A2B4S5Y0_STYPI</name>
<comment type="subcellular location">
    <subcellularLocation>
        <location evidence="1">Secreted</location>
    </subcellularLocation>
</comment>
<keyword evidence="5" id="KW-0677">Repeat</keyword>
<feature type="domain" description="EGF-like" evidence="9">
    <location>
        <begin position="82"/>
        <end position="122"/>
    </location>
</feature>
<evidence type="ECO:0000256" key="4">
    <source>
        <dbReference type="ARBA" id="ARBA00022729"/>
    </source>
</evidence>
<keyword evidence="2" id="KW-0964">Secreted</keyword>
<evidence type="ECO:0000256" key="3">
    <source>
        <dbReference type="ARBA" id="ARBA00022536"/>
    </source>
</evidence>
<evidence type="ECO:0000256" key="1">
    <source>
        <dbReference type="ARBA" id="ARBA00004613"/>
    </source>
</evidence>
<evidence type="ECO:0000256" key="7">
    <source>
        <dbReference type="ARBA" id="ARBA00023157"/>
    </source>
</evidence>
<comment type="caution">
    <text evidence="10">The sequence shown here is derived from an EMBL/GenBank/DDBJ whole genome shotgun (WGS) entry which is preliminary data.</text>
</comment>
<dbReference type="GO" id="GO:0005201">
    <property type="term" value="F:extracellular matrix structural constituent"/>
    <property type="evidence" value="ECO:0007669"/>
    <property type="project" value="InterPro"/>
</dbReference>
<dbReference type="Pfam" id="PF23283">
    <property type="entry name" value="D8C_UMOD"/>
    <property type="match status" value="1"/>
</dbReference>
<dbReference type="GO" id="GO:0005576">
    <property type="term" value="C:extracellular region"/>
    <property type="evidence" value="ECO:0007669"/>
    <property type="project" value="UniProtKB-SubCell"/>
</dbReference>
<dbReference type="PANTHER" id="PTHR36191">
    <property type="entry name" value="ENDO/EXONUCLEASE/PHOSPHATASE DOMAIN-CONTAINING PROTEIN-RELATED"/>
    <property type="match status" value="1"/>
</dbReference>
<keyword evidence="4" id="KW-0732">Signal</keyword>
<dbReference type="Pfam" id="PF12947">
    <property type="entry name" value="EGF_3"/>
    <property type="match status" value="1"/>
</dbReference>